<dbReference type="SUPFAM" id="SSF51306">
    <property type="entry name" value="LexA/Signal peptidase"/>
    <property type="match status" value="1"/>
</dbReference>
<gene>
    <name evidence="3" type="ORF">B0H98_10397</name>
</gene>
<dbReference type="Gene3D" id="2.10.109.10">
    <property type="entry name" value="Umud Fragment, subunit A"/>
    <property type="match status" value="1"/>
</dbReference>
<evidence type="ECO:0000313" key="3">
    <source>
        <dbReference type="EMBL" id="PRY65154.1"/>
    </source>
</evidence>
<evidence type="ECO:0000313" key="4">
    <source>
        <dbReference type="Proteomes" id="UP000237647"/>
    </source>
</evidence>
<dbReference type="Pfam" id="PF00717">
    <property type="entry name" value="Peptidase_S24"/>
    <property type="match status" value="1"/>
</dbReference>
<dbReference type="InterPro" id="IPR015927">
    <property type="entry name" value="Peptidase_S24_S26A/B/C"/>
</dbReference>
<reference evidence="3 4" key="1">
    <citation type="submission" date="2018-03" db="EMBL/GenBank/DDBJ databases">
        <title>Genomic Encyclopedia of Type Strains, Phase III (KMG-III): the genomes of soil and plant-associated and newly described type strains.</title>
        <authorList>
            <person name="Whitman W."/>
        </authorList>
    </citation>
    <scope>NUCLEOTIDE SEQUENCE [LARGE SCALE GENOMIC DNA]</scope>
    <source>
        <strain evidence="3 4">CGMCC 1.12152</strain>
    </source>
</reference>
<evidence type="ECO:0000256" key="1">
    <source>
        <dbReference type="SAM" id="MobiDB-lite"/>
    </source>
</evidence>
<accession>A0A2T0V4R6</accession>
<keyword evidence="4" id="KW-1185">Reference proteome</keyword>
<dbReference type="Proteomes" id="UP000237647">
    <property type="component" value="Unassembled WGS sequence"/>
</dbReference>
<dbReference type="EMBL" id="PVTK01000003">
    <property type="protein sequence ID" value="PRY65154.1"/>
    <property type="molecule type" value="Genomic_DNA"/>
</dbReference>
<sequence length="144" mass="16090">MNMSMSAPTFASRSPLAAAPCPSKSIQTARAFQAPRMTRRNTYALKVRGNRMRDCNLFDGDVIIIRRFQHDTHEETAVAQINQQEIALKHLSINRFGVHLWPADAHAPDLFLHNRDIQVLGMVMGVAQHDMQGLAADAHGPLEH</sequence>
<protein>
    <submittedName>
        <fullName evidence="3">Repressor LexA</fullName>
    </submittedName>
</protein>
<dbReference type="CDD" id="cd06529">
    <property type="entry name" value="S24_LexA-like"/>
    <property type="match status" value="1"/>
</dbReference>
<name>A0A2T0V4R6_9GAMM</name>
<dbReference type="InterPro" id="IPR036286">
    <property type="entry name" value="LexA/Signal_pep-like_sf"/>
</dbReference>
<evidence type="ECO:0000259" key="2">
    <source>
        <dbReference type="Pfam" id="PF00717"/>
    </source>
</evidence>
<feature type="region of interest" description="Disordered" evidence="1">
    <location>
        <begin position="1"/>
        <end position="22"/>
    </location>
</feature>
<dbReference type="InterPro" id="IPR039418">
    <property type="entry name" value="LexA-like"/>
</dbReference>
<dbReference type="AlphaFoldDB" id="A0A2T0V4R6"/>
<feature type="compositionally biased region" description="Polar residues" evidence="1">
    <location>
        <begin position="1"/>
        <end position="12"/>
    </location>
</feature>
<organism evidence="3 4">
    <name type="scientific">Vreelandella songnenensis</name>
    <dbReference type="NCBI Taxonomy" id="1176243"/>
    <lineage>
        <taxon>Bacteria</taxon>
        <taxon>Pseudomonadati</taxon>
        <taxon>Pseudomonadota</taxon>
        <taxon>Gammaproteobacteria</taxon>
        <taxon>Oceanospirillales</taxon>
        <taxon>Halomonadaceae</taxon>
        <taxon>Vreelandella</taxon>
    </lineage>
</organism>
<proteinExistence type="predicted"/>
<comment type="caution">
    <text evidence="3">The sequence shown here is derived from an EMBL/GenBank/DDBJ whole genome shotgun (WGS) entry which is preliminary data.</text>
</comment>
<feature type="domain" description="Peptidase S24/S26A/S26B/S26C" evidence="2">
    <location>
        <begin position="34"/>
        <end position="124"/>
    </location>
</feature>